<sequence>MREKVQLATKFSVRLKVDALDIRGDPEYVKFACEASLKRLDADCIHLYYVHRIDTQMAIEITLKKLVEVGKIKHVGLSGGVFFNDQKGLCCLSIDGCGDRVVLVVKETWKKK</sequence>
<dbReference type="SUPFAM" id="SSF51430">
    <property type="entry name" value="NAD(P)-linked oxidoreductase"/>
    <property type="match status" value="1"/>
</dbReference>
<reference evidence="4" key="2">
    <citation type="journal article" date="2024" name="Plant">
        <title>Genomic evolution and insights into agronomic trait innovations of Sesamum species.</title>
        <authorList>
            <person name="Miao H."/>
            <person name="Wang L."/>
            <person name="Qu L."/>
            <person name="Liu H."/>
            <person name="Sun Y."/>
            <person name="Le M."/>
            <person name="Wang Q."/>
            <person name="Wei S."/>
            <person name="Zheng Y."/>
            <person name="Lin W."/>
            <person name="Duan Y."/>
            <person name="Cao H."/>
            <person name="Xiong S."/>
            <person name="Wang X."/>
            <person name="Wei L."/>
            <person name="Li C."/>
            <person name="Ma Q."/>
            <person name="Ju M."/>
            <person name="Zhao R."/>
            <person name="Li G."/>
            <person name="Mu C."/>
            <person name="Tian Q."/>
            <person name="Mei H."/>
            <person name="Zhang T."/>
            <person name="Gao T."/>
            <person name="Zhang H."/>
        </authorList>
    </citation>
    <scope>NUCLEOTIDE SEQUENCE</scope>
    <source>
        <strain evidence="4">G02</strain>
    </source>
</reference>
<accession>A0AAW2ILT9</accession>
<dbReference type="GO" id="GO:0016491">
    <property type="term" value="F:oxidoreductase activity"/>
    <property type="evidence" value="ECO:0007669"/>
    <property type="project" value="UniProtKB-KW"/>
</dbReference>
<dbReference type="AlphaFoldDB" id="A0AAW2ILT9"/>
<dbReference type="Pfam" id="PF00248">
    <property type="entry name" value="Aldo_ket_red"/>
    <property type="match status" value="1"/>
</dbReference>
<dbReference type="PANTHER" id="PTHR43625:SF40">
    <property type="entry name" value="ALDO-KETO REDUCTASE YAKC [NADP(+)]"/>
    <property type="match status" value="1"/>
</dbReference>
<keyword evidence="1" id="KW-0521">NADP</keyword>
<dbReference type="InterPro" id="IPR050791">
    <property type="entry name" value="Aldo-Keto_reductase"/>
</dbReference>
<gene>
    <name evidence="4" type="ORF">Sradi_7233800</name>
</gene>
<dbReference type="InterPro" id="IPR036812">
    <property type="entry name" value="NAD(P)_OxRdtase_dom_sf"/>
</dbReference>
<name>A0AAW2ILT9_SESRA</name>
<dbReference type="EMBL" id="JACGWJ010001299">
    <property type="protein sequence ID" value="KAL0283304.1"/>
    <property type="molecule type" value="Genomic_DNA"/>
</dbReference>
<proteinExistence type="predicted"/>
<feature type="domain" description="NADP-dependent oxidoreductase" evidence="3">
    <location>
        <begin position="2"/>
        <end position="79"/>
    </location>
</feature>
<protein>
    <submittedName>
        <fullName evidence="4">Aldo-keto reductase 4</fullName>
    </submittedName>
</protein>
<organism evidence="4">
    <name type="scientific">Sesamum radiatum</name>
    <name type="common">Black benniseed</name>
    <dbReference type="NCBI Taxonomy" id="300843"/>
    <lineage>
        <taxon>Eukaryota</taxon>
        <taxon>Viridiplantae</taxon>
        <taxon>Streptophyta</taxon>
        <taxon>Embryophyta</taxon>
        <taxon>Tracheophyta</taxon>
        <taxon>Spermatophyta</taxon>
        <taxon>Magnoliopsida</taxon>
        <taxon>eudicotyledons</taxon>
        <taxon>Gunneridae</taxon>
        <taxon>Pentapetalae</taxon>
        <taxon>asterids</taxon>
        <taxon>lamiids</taxon>
        <taxon>Lamiales</taxon>
        <taxon>Pedaliaceae</taxon>
        <taxon>Sesamum</taxon>
    </lineage>
</organism>
<dbReference type="PANTHER" id="PTHR43625">
    <property type="entry name" value="AFLATOXIN B1 ALDEHYDE REDUCTASE"/>
    <property type="match status" value="1"/>
</dbReference>
<evidence type="ECO:0000313" key="4">
    <source>
        <dbReference type="EMBL" id="KAL0283304.1"/>
    </source>
</evidence>
<keyword evidence="2" id="KW-0560">Oxidoreductase</keyword>
<comment type="caution">
    <text evidence="4">The sequence shown here is derived from an EMBL/GenBank/DDBJ whole genome shotgun (WGS) entry which is preliminary data.</text>
</comment>
<dbReference type="InterPro" id="IPR023210">
    <property type="entry name" value="NADP_OxRdtase_dom"/>
</dbReference>
<evidence type="ECO:0000256" key="1">
    <source>
        <dbReference type="ARBA" id="ARBA00022857"/>
    </source>
</evidence>
<dbReference type="Gene3D" id="3.20.20.100">
    <property type="entry name" value="NADP-dependent oxidoreductase domain"/>
    <property type="match status" value="1"/>
</dbReference>
<reference evidence="4" key="1">
    <citation type="submission" date="2020-06" db="EMBL/GenBank/DDBJ databases">
        <authorList>
            <person name="Li T."/>
            <person name="Hu X."/>
            <person name="Zhang T."/>
            <person name="Song X."/>
            <person name="Zhang H."/>
            <person name="Dai N."/>
            <person name="Sheng W."/>
            <person name="Hou X."/>
            <person name="Wei L."/>
        </authorList>
    </citation>
    <scope>NUCLEOTIDE SEQUENCE</scope>
    <source>
        <strain evidence="4">G02</strain>
        <tissue evidence="4">Leaf</tissue>
    </source>
</reference>
<dbReference type="GO" id="GO:0005737">
    <property type="term" value="C:cytoplasm"/>
    <property type="evidence" value="ECO:0007669"/>
    <property type="project" value="TreeGrafter"/>
</dbReference>
<evidence type="ECO:0000256" key="2">
    <source>
        <dbReference type="ARBA" id="ARBA00023002"/>
    </source>
</evidence>
<evidence type="ECO:0000259" key="3">
    <source>
        <dbReference type="Pfam" id="PF00248"/>
    </source>
</evidence>